<dbReference type="Pfam" id="PF00652">
    <property type="entry name" value="Ricin_B_lectin"/>
    <property type="match status" value="1"/>
</dbReference>
<evidence type="ECO:0000256" key="1">
    <source>
        <dbReference type="SAM" id="MobiDB-lite"/>
    </source>
</evidence>
<evidence type="ECO:0000259" key="2">
    <source>
        <dbReference type="Pfam" id="PF00652"/>
    </source>
</evidence>
<feature type="compositionally biased region" description="Basic and acidic residues" evidence="1">
    <location>
        <begin position="274"/>
        <end position="283"/>
    </location>
</feature>
<dbReference type="Proteomes" id="UP000626109">
    <property type="component" value="Unassembled WGS sequence"/>
</dbReference>
<dbReference type="InterPro" id="IPR000772">
    <property type="entry name" value="Ricin_B_lectin"/>
</dbReference>
<dbReference type="Gene3D" id="2.80.10.50">
    <property type="match status" value="2"/>
</dbReference>
<sequence>DLLSRGECKLVLADCEDGNNEQVFSSHGLSTGTGFVQVHAGTSGQCLDSAGGRELLVYPCYKNADENPNQAWQIENARLLWEGNSRQHCVHRDANHISLQSSLHRRIQLASCADKIGQRLRQHDLKADGTFLLQDVDSPQKCLTSLQGAIAGSLETSLRLARCHPRHRFRALKERNQVQHVATGYCFDAGDEVTPILYPCHEPVAQRKQRFEVVDSTGLLRMMRGWEDNGRKVFFERCLDTSPQEPVKTSIEPCEKAKEAGIRWRRLNSREPEEAKLWREAKKPLPGQAQLGGGAEPP</sequence>
<dbReference type="AlphaFoldDB" id="A0A813ITB3"/>
<evidence type="ECO:0000313" key="3">
    <source>
        <dbReference type="EMBL" id="CAE8657498.1"/>
    </source>
</evidence>
<evidence type="ECO:0000313" key="4">
    <source>
        <dbReference type="Proteomes" id="UP000626109"/>
    </source>
</evidence>
<organism evidence="3 4">
    <name type="scientific">Polarella glacialis</name>
    <name type="common">Dinoflagellate</name>
    <dbReference type="NCBI Taxonomy" id="89957"/>
    <lineage>
        <taxon>Eukaryota</taxon>
        <taxon>Sar</taxon>
        <taxon>Alveolata</taxon>
        <taxon>Dinophyceae</taxon>
        <taxon>Suessiales</taxon>
        <taxon>Suessiaceae</taxon>
        <taxon>Polarella</taxon>
    </lineage>
</organism>
<feature type="domain" description="Ricin B lectin" evidence="2">
    <location>
        <begin position="36"/>
        <end position="146"/>
    </location>
</feature>
<gene>
    <name evidence="3" type="ORF">PGLA2088_LOCUS12846</name>
</gene>
<name>A0A813ITB3_POLGL</name>
<protein>
    <recommendedName>
        <fullName evidence="2">Ricin B lectin domain-containing protein</fullName>
    </recommendedName>
</protein>
<dbReference type="CDD" id="cd00161">
    <property type="entry name" value="beta-trefoil_Ricin-like"/>
    <property type="match status" value="1"/>
</dbReference>
<feature type="non-terminal residue" evidence="3">
    <location>
        <position position="298"/>
    </location>
</feature>
<accession>A0A813ITB3</accession>
<feature type="region of interest" description="Disordered" evidence="1">
    <location>
        <begin position="274"/>
        <end position="298"/>
    </location>
</feature>
<dbReference type="SUPFAM" id="SSF50370">
    <property type="entry name" value="Ricin B-like lectins"/>
    <property type="match status" value="2"/>
</dbReference>
<dbReference type="InterPro" id="IPR035992">
    <property type="entry name" value="Ricin_B-like_lectins"/>
</dbReference>
<proteinExistence type="predicted"/>
<dbReference type="EMBL" id="CAJNNW010015259">
    <property type="protein sequence ID" value="CAE8657498.1"/>
    <property type="molecule type" value="Genomic_DNA"/>
</dbReference>
<comment type="caution">
    <text evidence="3">The sequence shown here is derived from an EMBL/GenBank/DDBJ whole genome shotgun (WGS) entry which is preliminary data.</text>
</comment>
<reference evidence="3" key="1">
    <citation type="submission" date="2021-02" db="EMBL/GenBank/DDBJ databases">
        <authorList>
            <person name="Dougan E. K."/>
            <person name="Rhodes N."/>
            <person name="Thang M."/>
            <person name="Chan C."/>
        </authorList>
    </citation>
    <scope>NUCLEOTIDE SEQUENCE</scope>
</reference>
<dbReference type="PROSITE" id="PS50231">
    <property type="entry name" value="RICIN_B_LECTIN"/>
    <property type="match status" value="2"/>
</dbReference>